<evidence type="ECO:0000313" key="8">
    <source>
        <dbReference type="Proteomes" id="UP001497644"/>
    </source>
</evidence>
<dbReference type="GO" id="GO:0016020">
    <property type="term" value="C:membrane"/>
    <property type="evidence" value="ECO:0007669"/>
    <property type="project" value="UniProtKB-SubCell"/>
</dbReference>
<feature type="transmembrane region" description="Helical" evidence="5">
    <location>
        <begin position="66"/>
        <end position="89"/>
    </location>
</feature>
<name>A0AAV2NC61_9HYME</name>
<reference evidence="7" key="1">
    <citation type="submission" date="2024-04" db="EMBL/GenBank/DDBJ databases">
        <authorList>
            <consortium name="Molecular Ecology Group"/>
        </authorList>
    </citation>
    <scope>NUCLEOTIDE SEQUENCE</scope>
</reference>
<feature type="transmembrane region" description="Helical" evidence="5">
    <location>
        <begin position="542"/>
        <end position="563"/>
    </location>
</feature>
<dbReference type="Pfam" id="PF00083">
    <property type="entry name" value="Sugar_tr"/>
    <property type="match status" value="1"/>
</dbReference>
<gene>
    <name evidence="7" type="ORF">LPLAT_LOCUS3607</name>
</gene>
<evidence type="ECO:0000256" key="3">
    <source>
        <dbReference type="ARBA" id="ARBA00022989"/>
    </source>
</evidence>
<feature type="transmembrane region" description="Helical" evidence="5">
    <location>
        <begin position="308"/>
        <end position="329"/>
    </location>
</feature>
<keyword evidence="2 5" id="KW-0812">Transmembrane</keyword>
<dbReference type="PROSITE" id="PS00216">
    <property type="entry name" value="SUGAR_TRANSPORT_1"/>
    <property type="match status" value="1"/>
</dbReference>
<sequence>MPRRHRATTEQLWGQRRVHVVYSAAAHRPTTIMAGSTKVEEGNGPPKIETFDDILPYVGEASKYQLFLFILLLPFTLVYAFLYFAQFFITLVPAEYWCTIPELEHWNFTDHEKIAIAIPPATDEELQLEGATLFSRCYMYNVNYTELLAQGVRQADPSWPAVRCKQGWTFNHTMIPYASIAAELEWVCDKTFLGSAAQSAFFVGSIIGGLIFGYIADHYGRIPALVSCNAVGFFASIATAFCNSFWSFCIARMIVGSSFDNCFNVLFIIVIEYVGPKYRTLVANMSFGIYFAFAAGILPWIAYWIADWRILSVVTAFPMIFAFVSPWLVPESARWYITSGKIDKAIEMLKKVAKVNGKEVKQEVFEEFERSCRNLIEKDQSHNQYTVLHLFKMPRLARITIILVTYWLLIILVFDGHVWNMKLLDPDVFMSFSIAALTELPAAILLALFLDRWGRRWMGFASMFLCGIFSFIAIATPPGPLTVAMAIAARLGVNIAANIGFQYAAEMLPTVVRAQGVSLIHIIGYFAHIIGPYVIYLADVHVALPLIVLGLLSFADAFLTLALPETLNQELPETLQEGNDFGIDQSFWWIPCISSTPQLKKSLRKKKKKQEGVTNAGFHHDSIQTIDSTRL</sequence>
<evidence type="ECO:0000259" key="6">
    <source>
        <dbReference type="PROSITE" id="PS50850"/>
    </source>
</evidence>
<dbReference type="Gene3D" id="1.20.1250.20">
    <property type="entry name" value="MFS general substrate transporter like domains"/>
    <property type="match status" value="1"/>
</dbReference>
<dbReference type="InterPro" id="IPR036259">
    <property type="entry name" value="MFS_trans_sf"/>
</dbReference>
<comment type="subcellular location">
    <subcellularLocation>
        <location evidence="1">Membrane</location>
        <topology evidence="1">Multi-pass membrane protein</topology>
    </subcellularLocation>
</comment>
<keyword evidence="4 5" id="KW-0472">Membrane</keyword>
<keyword evidence="8" id="KW-1185">Reference proteome</keyword>
<feature type="transmembrane region" description="Helical" evidence="5">
    <location>
        <begin position="428"/>
        <end position="450"/>
    </location>
</feature>
<feature type="transmembrane region" description="Helical" evidence="5">
    <location>
        <begin position="517"/>
        <end position="536"/>
    </location>
</feature>
<evidence type="ECO:0000256" key="2">
    <source>
        <dbReference type="ARBA" id="ARBA00022692"/>
    </source>
</evidence>
<feature type="domain" description="Major facilitator superfamily (MFS) profile" evidence="6">
    <location>
        <begin position="129"/>
        <end position="568"/>
    </location>
</feature>
<feature type="transmembrane region" description="Helical" evidence="5">
    <location>
        <begin position="281"/>
        <end position="302"/>
    </location>
</feature>
<feature type="transmembrane region" description="Helical" evidence="5">
    <location>
        <begin position="396"/>
        <end position="416"/>
    </location>
</feature>
<dbReference type="PROSITE" id="PS50850">
    <property type="entry name" value="MFS"/>
    <property type="match status" value="1"/>
</dbReference>
<protein>
    <recommendedName>
        <fullName evidence="6">Major facilitator superfamily (MFS) profile domain-containing protein</fullName>
    </recommendedName>
</protein>
<dbReference type="GO" id="GO:0022857">
    <property type="term" value="F:transmembrane transporter activity"/>
    <property type="evidence" value="ECO:0007669"/>
    <property type="project" value="InterPro"/>
</dbReference>
<feature type="transmembrane region" description="Helical" evidence="5">
    <location>
        <begin position="196"/>
        <end position="216"/>
    </location>
</feature>
<dbReference type="AlphaFoldDB" id="A0AAV2NC61"/>
<feature type="transmembrane region" description="Helical" evidence="5">
    <location>
        <begin position="254"/>
        <end position="274"/>
    </location>
</feature>
<feature type="transmembrane region" description="Helical" evidence="5">
    <location>
        <begin position="457"/>
        <end position="475"/>
    </location>
</feature>
<accession>A0AAV2NC61</accession>
<keyword evidence="3 5" id="KW-1133">Transmembrane helix</keyword>
<dbReference type="EMBL" id="OZ034836">
    <property type="protein sequence ID" value="CAL1677604.1"/>
    <property type="molecule type" value="Genomic_DNA"/>
</dbReference>
<evidence type="ECO:0000313" key="7">
    <source>
        <dbReference type="EMBL" id="CAL1677604.1"/>
    </source>
</evidence>
<evidence type="ECO:0000256" key="5">
    <source>
        <dbReference type="SAM" id="Phobius"/>
    </source>
</evidence>
<feature type="transmembrane region" description="Helical" evidence="5">
    <location>
        <begin position="481"/>
        <end position="505"/>
    </location>
</feature>
<dbReference type="Proteomes" id="UP001497644">
    <property type="component" value="Chromosome 13"/>
</dbReference>
<evidence type="ECO:0000256" key="4">
    <source>
        <dbReference type="ARBA" id="ARBA00023136"/>
    </source>
</evidence>
<dbReference type="SUPFAM" id="SSF103473">
    <property type="entry name" value="MFS general substrate transporter"/>
    <property type="match status" value="1"/>
</dbReference>
<feature type="transmembrane region" description="Helical" evidence="5">
    <location>
        <begin position="228"/>
        <end position="248"/>
    </location>
</feature>
<organism evidence="7 8">
    <name type="scientific">Lasius platythorax</name>
    <dbReference type="NCBI Taxonomy" id="488582"/>
    <lineage>
        <taxon>Eukaryota</taxon>
        <taxon>Metazoa</taxon>
        <taxon>Ecdysozoa</taxon>
        <taxon>Arthropoda</taxon>
        <taxon>Hexapoda</taxon>
        <taxon>Insecta</taxon>
        <taxon>Pterygota</taxon>
        <taxon>Neoptera</taxon>
        <taxon>Endopterygota</taxon>
        <taxon>Hymenoptera</taxon>
        <taxon>Apocrita</taxon>
        <taxon>Aculeata</taxon>
        <taxon>Formicoidea</taxon>
        <taxon>Formicidae</taxon>
        <taxon>Formicinae</taxon>
        <taxon>Lasius</taxon>
        <taxon>Lasius</taxon>
    </lineage>
</organism>
<dbReference type="InterPro" id="IPR005829">
    <property type="entry name" value="Sugar_transporter_CS"/>
</dbReference>
<dbReference type="InterPro" id="IPR020846">
    <property type="entry name" value="MFS_dom"/>
</dbReference>
<evidence type="ECO:0000256" key="1">
    <source>
        <dbReference type="ARBA" id="ARBA00004141"/>
    </source>
</evidence>
<dbReference type="InterPro" id="IPR005828">
    <property type="entry name" value="MFS_sugar_transport-like"/>
</dbReference>
<dbReference type="PANTHER" id="PTHR24064">
    <property type="entry name" value="SOLUTE CARRIER FAMILY 22 MEMBER"/>
    <property type="match status" value="1"/>
</dbReference>
<proteinExistence type="predicted"/>